<accession>A0A5B7IKI4</accession>
<reference evidence="2 3" key="1">
    <citation type="submission" date="2019-05" db="EMBL/GenBank/DDBJ databases">
        <title>Another draft genome of Portunus trituberculatus and its Hox gene families provides insights of decapod evolution.</title>
        <authorList>
            <person name="Jeong J.-H."/>
            <person name="Song I."/>
            <person name="Kim S."/>
            <person name="Choi T."/>
            <person name="Kim D."/>
            <person name="Ryu S."/>
            <person name="Kim W."/>
        </authorList>
    </citation>
    <scope>NUCLEOTIDE SEQUENCE [LARGE SCALE GENOMIC DNA]</scope>
    <source>
        <tissue evidence="2">Muscle</tissue>
    </source>
</reference>
<comment type="caution">
    <text evidence="2">The sequence shown here is derived from an EMBL/GenBank/DDBJ whole genome shotgun (WGS) entry which is preliminary data.</text>
</comment>
<dbReference type="Proteomes" id="UP000324222">
    <property type="component" value="Unassembled WGS sequence"/>
</dbReference>
<organism evidence="2 3">
    <name type="scientific">Portunus trituberculatus</name>
    <name type="common">Swimming crab</name>
    <name type="synonym">Neptunus trituberculatus</name>
    <dbReference type="NCBI Taxonomy" id="210409"/>
    <lineage>
        <taxon>Eukaryota</taxon>
        <taxon>Metazoa</taxon>
        <taxon>Ecdysozoa</taxon>
        <taxon>Arthropoda</taxon>
        <taxon>Crustacea</taxon>
        <taxon>Multicrustacea</taxon>
        <taxon>Malacostraca</taxon>
        <taxon>Eumalacostraca</taxon>
        <taxon>Eucarida</taxon>
        <taxon>Decapoda</taxon>
        <taxon>Pleocyemata</taxon>
        <taxon>Brachyura</taxon>
        <taxon>Eubrachyura</taxon>
        <taxon>Portunoidea</taxon>
        <taxon>Portunidae</taxon>
        <taxon>Portuninae</taxon>
        <taxon>Portunus</taxon>
    </lineage>
</organism>
<proteinExistence type="predicted"/>
<evidence type="ECO:0000313" key="3">
    <source>
        <dbReference type="Proteomes" id="UP000324222"/>
    </source>
</evidence>
<evidence type="ECO:0000256" key="1">
    <source>
        <dbReference type="SAM" id="MobiDB-lite"/>
    </source>
</evidence>
<evidence type="ECO:0000313" key="2">
    <source>
        <dbReference type="EMBL" id="MPC84342.1"/>
    </source>
</evidence>
<gene>
    <name evidence="2" type="ORF">E2C01_079079</name>
</gene>
<dbReference type="AlphaFoldDB" id="A0A5B7IKI4"/>
<feature type="compositionally biased region" description="Polar residues" evidence="1">
    <location>
        <begin position="15"/>
        <end position="30"/>
    </location>
</feature>
<feature type="region of interest" description="Disordered" evidence="1">
    <location>
        <begin position="1"/>
        <end position="30"/>
    </location>
</feature>
<keyword evidence="3" id="KW-1185">Reference proteome</keyword>
<protein>
    <submittedName>
        <fullName evidence="2">Uncharacterized protein</fullName>
    </submittedName>
</protein>
<sequence length="70" mass="7265">MRRCNNVPSDGAASFGSTPAQLPSPISGNSSFAQRASLCTLETPLAAERSLSLYAPVAVVVAVIYSVNPR</sequence>
<dbReference type="EMBL" id="VSRR010065209">
    <property type="protein sequence ID" value="MPC84342.1"/>
    <property type="molecule type" value="Genomic_DNA"/>
</dbReference>
<name>A0A5B7IKI4_PORTR</name>